<proteinExistence type="predicted"/>
<organism evidence="1 2">
    <name type="scientific">Niabella ginsengisoli</name>
    <dbReference type="NCBI Taxonomy" id="522298"/>
    <lineage>
        <taxon>Bacteria</taxon>
        <taxon>Pseudomonadati</taxon>
        <taxon>Bacteroidota</taxon>
        <taxon>Chitinophagia</taxon>
        <taxon>Chitinophagales</taxon>
        <taxon>Chitinophagaceae</taxon>
        <taxon>Niabella</taxon>
    </lineage>
</organism>
<name>A0ABS9SJH4_9BACT</name>
<reference evidence="1 2" key="1">
    <citation type="submission" date="2022-02" db="EMBL/GenBank/DDBJ databases">
        <authorList>
            <person name="Min J."/>
        </authorList>
    </citation>
    <scope>NUCLEOTIDE SEQUENCE [LARGE SCALE GENOMIC DNA]</scope>
    <source>
        <strain evidence="1 2">GR10-1</strain>
    </source>
</reference>
<protein>
    <submittedName>
        <fullName evidence="1">Uncharacterized protein</fullName>
    </submittedName>
</protein>
<accession>A0ABS9SJH4</accession>
<dbReference type="Proteomes" id="UP001202248">
    <property type="component" value="Unassembled WGS sequence"/>
</dbReference>
<gene>
    <name evidence="1" type="ORF">MKP09_11565</name>
</gene>
<comment type="caution">
    <text evidence="1">The sequence shown here is derived from an EMBL/GenBank/DDBJ whole genome shotgun (WGS) entry which is preliminary data.</text>
</comment>
<dbReference type="EMBL" id="JAKWBL010000002">
    <property type="protein sequence ID" value="MCH5598500.1"/>
    <property type="molecule type" value="Genomic_DNA"/>
</dbReference>
<dbReference type="RefSeq" id="WP_240830163.1">
    <property type="nucleotide sequence ID" value="NZ_JAKWBL010000002.1"/>
</dbReference>
<keyword evidence="2" id="KW-1185">Reference proteome</keyword>
<sequence length="131" mass="14532">MYIAGNTISIDGGIPYYWKNGTPYQISESKAPCIIAGIAVLDNDVYLSGTDYQSGNSIFQSVTYWKNGIPYNVFPEEISSGIANGIAVNGQDVHIIGYVNYWKNGIKIDIINMQANDNSLQRIKNMIQIFI</sequence>
<evidence type="ECO:0000313" key="1">
    <source>
        <dbReference type="EMBL" id="MCH5598500.1"/>
    </source>
</evidence>
<evidence type="ECO:0000313" key="2">
    <source>
        <dbReference type="Proteomes" id="UP001202248"/>
    </source>
</evidence>